<sequence>MESQKRPRSEHNDTLVSKTFPRIAIPIHSETKEAVKLLLSEGKKKAERRDEAERELGGVCGNCKQVRPQLKIVQAKRKDLVDSAKARRQEASSKVKICHLSPAISDEQSRELAKLIECISSSEGGQEAVKAVCNEADEQPGSGAILKELWELEREAFFKDQRRNVQPILNPPILHKY</sequence>
<name>A0AAD9Q9Q9_ACRCE</name>
<dbReference type="EMBL" id="JARQWQ010000050">
    <property type="protein sequence ID" value="KAK2557272.1"/>
    <property type="molecule type" value="Genomic_DNA"/>
</dbReference>
<keyword evidence="2" id="KW-1185">Reference proteome</keyword>
<dbReference type="Proteomes" id="UP001249851">
    <property type="component" value="Unassembled WGS sequence"/>
</dbReference>
<accession>A0AAD9Q9Q9</accession>
<comment type="caution">
    <text evidence="1">The sequence shown here is derived from an EMBL/GenBank/DDBJ whole genome shotgun (WGS) entry which is preliminary data.</text>
</comment>
<gene>
    <name evidence="1" type="ORF">P5673_020362</name>
</gene>
<reference evidence="1" key="1">
    <citation type="journal article" date="2023" name="G3 (Bethesda)">
        <title>Whole genome assembly and annotation of the endangered Caribbean coral Acropora cervicornis.</title>
        <authorList>
            <person name="Selwyn J.D."/>
            <person name="Vollmer S.V."/>
        </authorList>
    </citation>
    <scope>NUCLEOTIDE SEQUENCE</scope>
    <source>
        <strain evidence="1">K2</strain>
    </source>
</reference>
<protein>
    <submittedName>
        <fullName evidence="1">Uncharacterized protein</fullName>
    </submittedName>
</protein>
<evidence type="ECO:0000313" key="2">
    <source>
        <dbReference type="Proteomes" id="UP001249851"/>
    </source>
</evidence>
<organism evidence="1 2">
    <name type="scientific">Acropora cervicornis</name>
    <name type="common">Staghorn coral</name>
    <dbReference type="NCBI Taxonomy" id="6130"/>
    <lineage>
        <taxon>Eukaryota</taxon>
        <taxon>Metazoa</taxon>
        <taxon>Cnidaria</taxon>
        <taxon>Anthozoa</taxon>
        <taxon>Hexacorallia</taxon>
        <taxon>Scleractinia</taxon>
        <taxon>Astrocoeniina</taxon>
        <taxon>Acroporidae</taxon>
        <taxon>Acropora</taxon>
    </lineage>
</organism>
<evidence type="ECO:0000313" key="1">
    <source>
        <dbReference type="EMBL" id="KAK2557272.1"/>
    </source>
</evidence>
<proteinExistence type="predicted"/>
<reference evidence="1" key="2">
    <citation type="journal article" date="2023" name="Science">
        <title>Genomic signatures of disease resistance in endangered staghorn corals.</title>
        <authorList>
            <person name="Vollmer S.V."/>
            <person name="Selwyn J.D."/>
            <person name="Despard B.A."/>
            <person name="Roesel C.L."/>
        </authorList>
    </citation>
    <scope>NUCLEOTIDE SEQUENCE</scope>
    <source>
        <strain evidence="1">K2</strain>
    </source>
</reference>
<dbReference type="AlphaFoldDB" id="A0AAD9Q9Q9"/>